<organism evidence="3 4">
    <name type="scientific">Branchiostoma lanceolatum</name>
    <name type="common">Common lancelet</name>
    <name type="synonym">Amphioxus lanceolatum</name>
    <dbReference type="NCBI Taxonomy" id="7740"/>
    <lineage>
        <taxon>Eukaryota</taxon>
        <taxon>Metazoa</taxon>
        <taxon>Chordata</taxon>
        <taxon>Cephalochordata</taxon>
        <taxon>Leptocardii</taxon>
        <taxon>Amphioxiformes</taxon>
        <taxon>Branchiostomatidae</taxon>
        <taxon>Branchiostoma</taxon>
    </lineage>
</organism>
<dbReference type="OrthoDB" id="10338144at2759"/>
<keyword evidence="4" id="KW-1185">Reference proteome</keyword>
<accession>A0A8K0ECH2</accession>
<keyword evidence="1" id="KW-0175">Coiled coil</keyword>
<protein>
    <submittedName>
        <fullName evidence="3">Hypp7210 protein</fullName>
    </submittedName>
</protein>
<reference evidence="3" key="1">
    <citation type="submission" date="2022-01" db="EMBL/GenBank/DDBJ databases">
        <authorList>
            <person name="Braso-Vives M."/>
        </authorList>
    </citation>
    <scope>NUCLEOTIDE SEQUENCE</scope>
</reference>
<evidence type="ECO:0000313" key="4">
    <source>
        <dbReference type="Proteomes" id="UP000838412"/>
    </source>
</evidence>
<dbReference type="EMBL" id="OV696698">
    <property type="protein sequence ID" value="CAH1244111.1"/>
    <property type="molecule type" value="Genomic_DNA"/>
</dbReference>
<evidence type="ECO:0000313" key="3">
    <source>
        <dbReference type="EMBL" id="CAH1244111.1"/>
    </source>
</evidence>
<evidence type="ECO:0000256" key="1">
    <source>
        <dbReference type="SAM" id="Coils"/>
    </source>
</evidence>
<feature type="coiled-coil region" evidence="1">
    <location>
        <begin position="162"/>
        <end position="196"/>
    </location>
</feature>
<feature type="compositionally biased region" description="Polar residues" evidence="2">
    <location>
        <begin position="107"/>
        <end position="121"/>
    </location>
</feature>
<feature type="compositionally biased region" description="Basic and acidic residues" evidence="2">
    <location>
        <begin position="78"/>
        <end position="101"/>
    </location>
</feature>
<name>A0A8K0ECH2_BRALA</name>
<gene>
    <name evidence="3" type="primary">Hypp7210</name>
    <name evidence="3" type="ORF">BLAG_LOCUS6835</name>
</gene>
<feature type="compositionally biased region" description="Polar residues" evidence="2">
    <location>
        <begin position="28"/>
        <end position="38"/>
    </location>
</feature>
<dbReference type="Proteomes" id="UP000838412">
    <property type="component" value="Chromosome 13"/>
</dbReference>
<proteinExistence type="predicted"/>
<evidence type="ECO:0000256" key="2">
    <source>
        <dbReference type="SAM" id="MobiDB-lite"/>
    </source>
</evidence>
<dbReference type="AlphaFoldDB" id="A0A8K0ECH2"/>
<feature type="region of interest" description="Disordered" evidence="2">
    <location>
        <begin position="28"/>
        <end position="141"/>
    </location>
</feature>
<sequence length="301" mass="33000">MSEAALLSEETLPGSVPACVHGLDIVKESSSLEAPSRTSSKEYDAETCPDEGSRLVQGLSATEKPHASFHSTEPAESEADKREERSLSESPKAHEAPERDSTGLLGANTQHQLCAVSSTNAEGPGEPDSLGSGPLGMADAPSPLEALRAHLRTMVQDERDFVHTLNSKLTRLEGVVRNVREEKNSLAAEFQDLEEHVDKLNGGVRAFDAEMRDYSLGKTARDNLSEEEALRRTDSRLSFDIPEIGVSFAGPGGRARRGLWSRGKRWWRKKNGKVTPEKEEDIRELAADATLKLEEFLKEKL</sequence>